<organism evidence="8">
    <name type="scientific">Capitella teleta</name>
    <name type="common">Polychaete worm</name>
    <dbReference type="NCBI Taxonomy" id="283909"/>
    <lineage>
        <taxon>Eukaryota</taxon>
        <taxon>Metazoa</taxon>
        <taxon>Spiralia</taxon>
        <taxon>Lophotrochozoa</taxon>
        <taxon>Annelida</taxon>
        <taxon>Polychaeta</taxon>
        <taxon>Sedentaria</taxon>
        <taxon>Scolecida</taxon>
        <taxon>Capitellidae</taxon>
        <taxon>Capitella</taxon>
    </lineage>
</organism>
<feature type="domain" description="POU-specific" evidence="7">
    <location>
        <begin position="137"/>
        <end position="175"/>
    </location>
</feature>
<evidence type="ECO:0000313" key="10">
    <source>
        <dbReference type="Proteomes" id="UP000014760"/>
    </source>
</evidence>
<keyword evidence="3" id="KW-0371">Homeobox</keyword>
<keyword evidence="4" id="KW-0804">Transcription</keyword>
<dbReference type="GO" id="GO:0000981">
    <property type="term" value="F:DNA-binding transcription factor activity, RNA polymerase II-specific"/>
    <property type="evidence" value="ECO:0007669"/>
    <property type="project" value="TreeGrafter"/>
</dbReference>
<dbReference type="PANTHER" id="PTHR11636:SF84">
    <property type="entry name" value="NETRIN-1-RELATED"/>
    <property type="match status" value="1"/>
</dbReference>
<dbReference type="Pfam" id="PF00157">
    <property type="entry name" value="Pou"/>
    <property type="match status" value="1"/>
</dbReference>
<keyword evidence="2" id="KW-0238">DNA-binding</keyword>
<evidence type="ECO:0000256" key="2">
    <source>
        <dbReference type="ARBA" id="ARBA00023125"/>
    </source>
</evidence>
<dbReference type="EnsemblMetazoa" id="CapteT206397">
    <property type="protein sequence ID" value="CapteP206397"/>
    <property type="gene ID" value="CapteG206397"/>
</dbReference>
<dbReference type="STRING" id="283909.R7T8R8"/>
<accession>R7T8R8</accession>
<feature type="region of interest" description="Disordered" evidence="6">
    <location>
        <begin position="117"/>
        <end position="137"/>
    </location>
</feature>
<evidence type="ECO:0000256" key="3">
    <source>
        <dbReference type="ARBA" id="ARBA00023155"/>
    </source>
</evidence>
<reference evidence="9" key="3">
    <citation type="submission" date="2015-06" db="UniProtKB">
        <authorList>
            <consortium name="EnsemblMetazoa"/>
        </authorList>
    </citation>
    <scope>IDENTIFICATION</scope>
</reference>
<dbReference type="AlphaFoldDB" id="R7T8R8"/>
<dbReference type="InterPro" id="IPR000327">
    <property type="entry name" value="POU_dom"/>
</dbReference>
<proteinExistence type="predicted"/>
<gene>
    <name evidence="8" type="ORF">CAPTEDRAFT_206397</name>
</gene>
<dbReference type="EMBL" id="AMQN01003148">
    <property type="status" value="NOT_ANNOTATED_CDS"/>
    <property type="molecule type" value="Genomic_DNA"/>
</dbReference>
<keyword evidence="10" id="KW-1185">Reference proteome</keyword>
<dbReference type="HOGENOM" id="CLU_1534031_0_0_1"/>
<dbReference type="PANTHER" id="PTHR11636">
    <property type="entry name" value="POU DOMAIN"/>
    <property type="match status" value="1"/>
</dbReference>
<dbReference type="EMBL" id="KB311062">
    <property type="protein sequence ID" value="ELT90025.1"/>
    <property type="molecule type" value="Genomic_DNA"/>
</dbReference>
<dbReference type="PROSITE" id="PS51179">
    <property type="entry name" value="POU_3"/>
    <property type="match status" value="1"/>
</dbReference>
<sequence>MHSSFGSKFWTPDSAFNTLLPHLPLPFRSLAFPPISRDTFKFYQTHQFDAFVKPPACFPPVFYGGPSSGLPLLPLQHSLPALHSTSARFNAITSAASPSVRSHVLDNEDAHQLSPLKFDHLTPNEENRDSSSAVDSVDSADLRELEQFALNFKSRRIKLGFTQTNVAENEEKETP</sequence>
<reference evidence="8 10" key="2">
    <citation type="journal article" date="2013" name="Nature">
        <title>Insights into bilaterian evolution from three spiralian genomes.</title>
        <authorList>
            <person name="Simakov O."/>
            <person name="Marletaz F."/>
            <person name="Cho S.J."/>
            <person name="Edsinger-Gonzales E."/>
            <person name="Havlak P."/>
            <person name="Hellsten U."/>
            <person name="Kuo D.H."/>
            <person name="Larsson T."/>
            <person name="Lv J."/>
            <person name="Arendt D."/>
            <person name="Savage R."/>
            <person name="Osoegawa K."/>
            <person name="de Jong P."/>
            <person name="Grimwood J."/>
            <person name="Chapman J.A."/>
            <person name="Shapiro H."/>
            <person name="Aerts A."/>
            <person name="Otillar R.P."/>
            <person name="Terry A.Y."/>
            <person name="Boore J.L."/>
            <person name="Grigoriev I.V."/>
            <person name="Lindberg D.R."/>
            <person name="Seaver E.C."/>
            <person name="Weisblat D.A."/>
            <person name="Putnam N.H."/>
            <person name="Rokhsar D.S."/>
        </authorList>
    </citation>
    <scope>NUCLEOTIDE SEQUENCE</scope>
    <source>
        <strain evidence="8 10">I ESC-2004</strain>
    </source>
</reference>
<protein>
    <recommendedName>
        <fullName evidence="7">POU-specific domain-containing protein</fullName>
    </recommendedName>
</protein>
<dbReference type="Gene3D" id="1.10.260.40">
    <property type="entry name" value="lambda repressor-like DNA-binding domains"/>
    <property type="match status" value="1"/>
</dbReference>
<dbReference type="Proteomes" id="UP000014760">
    <property type="component" value="Unassembled WGS sequence"/>
</dbReference>
<evidence type="ECO:0000259" key="7">
    <source>
        <dbReference type="PROSITE" id="PS51179"/>
    </source>
</evidence>
<keyword evidence="5" id="KW-0539">Nucleus</keyword>
<evidence type="ECO:0000256" key="5">
    <source>
        <dbReference type="ARBA" id="ARBA00023242"/>
    </source>
</evidence>
<feature type="compositionally biased region" description="Basic and acidic residues" evidence="6">
    <location>
        <begin position="117"/>
        <end position="129"/>
    </location>
</feature>
<dbReference type="InterPro" id="IPR050255">
    <property type="entry name" value="POU_domain_TF"/>
</dbReference>
<reference evidence="10" key="1">
    <citation type="submission" date="2012-12" db="EMBL/GenBank/DDBJ databases">
        <authorList>
            <person name="Hellsten U."/>
            <person name="Grimwood J."/>
            <person name="Chapman J.A."/>
            <person name="Shapiro H."/>
            <person name="Aerts A."/>
            <person name="Otillar R.P."/>
            <person name="Terry A.Y."/>
            <person name="Boore J.L."/>
            <person name="Simakov O."/>
            <person name="Marletaz F."/>
            <person name="Cho S.-J."/>
            <person name="Edsinger-Gonzales E."/>
            <person name="Havlak P."/>
            <person name="Kuo D.-H."/>
            <person name="Larsson T."/>
            <person name="Lv J."/>
            <person name="Arendt D."/>
            <person name="Savage R."/>
            <person name="Osoegawa K."/>
            <person name="de Jong P."/>
            <person name="Lindberg D.R."/>
            <person name="Seaver E.C."/>
            <person name="Weisblat D.A."/>
            <person name="Putnam N.H."/>
            <person name="Grigoriev I.V."/>
            <person name="Rokhsar D.S."/>
        </authorList>
    </citation>
    <scope>NUCLEOTIDE SEQUENCE</scope>
    <source>
        <strain evidence="10">I ESC-2004</strain>
    </source>
</reference>
<keyword evidence="1" id="KW-0805">Transcription regulation</keyword>
<evidence type="ECO:0000256" key="4">
    <source>
        <dbReference type="ARBA" id="ARBA00023163"/>
    </source>
</evidence>
<dbReference type="GO" id="GO:0000978">
    <property type="term" value="F:RNA polymerase II cis-regulatory region sequence-specific DNA binding"/>
    <property type="evidence" value="ECO:0007669"/>
    <property type="project" value="TreeGrafter"/>
</dbReference>
<name>R7T8R8_CAPTE</name>
<dbReference type="InterPro" id="IPR010982">
    <property type="entry name" value="Lambda_DNA-bd_dom_sf"/>
</dbReference>
<evidence type="ECO:0000256" key="6">
    <source>
        <dbReference type="SAM" id="MobiDB-lite"/>
    </source>
</evidence>
<evidence type="ECO:0000313" key="9">
    <source>
        <dbReference type="EnsemblMetazoa" id="CapteP206397"/>
    </source>
</evidence>
<evidence type="ECO:0000256" key="1">
    <source>
        <dbReference type="ARBA" id="ARBA00023015"/>
    </source>
</evidence>
<evidence type="ECO:0000313" key="8">
    <source>
        <dbReference type="EMBL" id="ELT90025.1"/>
    </source>
</evidence>